<sequence>MSLIVAARFTTFAEAENAASILFGNGFEESDVSIFFVNPPGMHNRLPTGGDEYADRVAKGAHMPMIIGAGIGAAIGVAASALLIGLLELSPVVAAIAIGIGTYIGSLVGALNGMRVIPQLRAPGTALDVRHAGVLLAVHVTLENEAFASNLLKNHGGDDVERASGRWSEGRWVDFDPVVPPVLSDKVTPSHA</sequence>
<evidence type="ECO:0008006" key="4">
    <source>
        <dbReference type="Google" id="ProtNLM"/>
    </source>
</evidence>
<feature type="transmembrane region" description="Helical" evidence="1">
    <location>
        <begin position="92"/>
        <end position="111"/>
    </location>
</feature>
<reference evidence="2 3" key="1">
    <citation type="submission" date="2024-01" db="EMBL/GenBank/DDBJ databases">
        <title>Uliginosibacterium soil sp. nov.</title>
        <authorList>
            <person name="Lv Y."/>
        </authorList>
    </citation>
    <scope>NUCLEOTIDE SEQUENCE [LARGE SCALE GENOMIC DNA]</scope>
    <source>
        <strain evidence="2 3">H3</strain>
    </source>
</reference>
<keyword evidence="1" id="KW-1133">Transmembrane helix</keyword>
<evidence type="ECO:0000313" key="3">
    <source>
        <dbReference type="Proteomes" id="UP001331561"/>
    </source>
</evidence>
<organism evidence="2 3">
    <name type="scientific">Uliginosibacterium silvisoli</name>
    <dbReference type="NCBI Taxonomy" id="3114758"/>
    <lineage>
        <taxon>Bacteria</taxon>
        <taxon>Pseudomonadati</taxon>
        <taxon>Pseudomonadota</taxon>
        <taxon>Betaproteobacteria</taxon>
        <taxon>Rhodocyclales</taxon>
        <taxon>Zoogloeaceae</taxon>
        <taxon>Uliginosibacterium</taxon>
    </lineage>
</organism>
<evidence type="ECO:0000313" key="2">
    <source>
        <dbReference type="EMBL" id="MEC5387897.1"/>
    </source>
</evidence>
<keyword evidence="3" id="KW-1185">Reference proteome</keyword>
<gene>
    <name evidence="2" type="ORF">VVD49_19345</name>
</gene>
<dbReference type="EMBL" id="JAYXHS010000004">
    <property type="protein sequence ID" value="MEC5387897.1"/>
    <property type="molecule type" value="Genomic_DNA"/>
</dbReference>
<evidence type="ECO:0000256" key="1">
    <source>
        <dbReference type="SAM" id="Phobius"/>
    </source>
</evidence>
<dbReference type="Proteomes" id="UP001331561">
    <property type="component" value="Unassembled WGS sequence"/>
</dbReference>
<comment type="caution">
    <text evidence="2">The sequence shown here is derived from an EMBL/GenBank/DDBJ whole genome shotgun (WGS) entry which is preliminary data.</text>
</comment>
<accession>A0ABU6K8F4</accession>
<proteinExistence type="predicted"/>
<name>A0ABU6K8F4_9RHOO</name>
<keyword evidence="1" id="KW-0472">Membrane</keyword>
<keyword evidence="1" id="KW-0812">Transmembrane</keyword>
<feature type="transmembrane region" description="Helical" evidence="1">
    <location>
        <begin position="66"/>
        <end position="86"/>
    </location>
</feature>
<dbReference type="RefSeq" id="WP_327600871.1">
    <property type="nucleotide sequence ID" value="NZ_JAYXHS010000004.1"/>
</dbReference>
<protein>
    <recommendedName>
        <fullName evidence="4">DUF1269 domain-containing protein</fullName>
    </recommendedName>
</protein>